<feature type="domain" description="ATP phosphoribosyltransferase catalytic" evidence="13">
    <location>
        <begin position="55"/>
        <end position="226"/>
    </location>
</feature>
<keyword evidence="8 12" id="KW-0328">Glycosyltransferase</keyword>
<keyword evidence="12" id="KW-0460">Magnesium</keyword>
<dbReference type="Gene3D" id="3.40.190.10">
    <property type="entry name" value="Periplasmic binding protein-like II"/>
    <property type="match status" value="2"/>
</dbReference>
<comment type="pathway">
    <text evidence="2 12">Amino-acid biosynthesis; L-histidine biosynthesis; L-histidine from 5-phospho-alpha-D-ribose 1-diphosphate: step 1/9.</text>
</comment>
<dbReference type="GO" id="GO:0005737">
    <property type="term" value="C:cytoplasm"/>
    <property type="evidence" value="ECO:0007669"/>
    <property type="project" value="UniProtKB-SubCell"/>
</dbReference>
<dbReference type="InterPro" id="IPR018198">
    <property type="entry name" value="ATP_PRibTrfase_CS"/>
</dbReference>
<evidence type="ECO:0000256" key="10">
    <source>
        <dbReference type="ARBA" id="ARBA00023102"/>
    </source>
</evidence>
<comment type="similarity">
    <text evidence="3 12">Belongs to the ATP phosphoribosyltransferase family. Long subfamily.</text>
</comment>
<keyword evidence="12" id="KW-0547">Nucleotide-binding</keyword>
<evidence type="ECO:0000256" key="2">
    <source>
        <dbReference type="ARBA" id="ARBA00004667"/>
    </source>
</evidence>
<dbReference type="PROSITE" id="PS01316">
    <property type="entry name" value="ATP_P_PHORIBOSYLTR"/>
    <property type="match status" value="1"/>
</dbReference>
<dbReference type="GO" id="GO:0000287">
    <property type="term" value="F:magnesium ion binding"/>
    <property type="evidence" value="ECO:0007669"/>
    <property type="project" value="UniProtKB-UniRule"/>
</dbReference>
<evidence type="ECO:0000256" key="4">
    <source>
        <dbReference type="ARBA" id="ARBA00009489"/>
    </source>
</evidence>
<dbReference type="GO" id="GO:0000105">
    <property type="term" value="P:L-histidine biosynthetic process"/>
    <property type="evidence" value="ECO:0007669"/>
    <property type="project" value="UniProtKB-UniRule"/>
</dbReference>
<comment type="similarity">
    <text evidence="4">Belongs to the ATP phosphoribosyltransferase family. Short subfamily.</text>
</comment>
<accession>A0A3S4BWT7</accession>
<evidence type="ECO:0000313" key="14">
    <source>
        <dbReference type="EMBL" id="VCU09353.1"/>
    </source>
</evidence>
<evidence type="ECO:0000256" key="1">
    <source>
        <dbReference type="ARBA" id="ARBA00000915"/>
    </source>
</evidence>
<protein>
    <recommendedName>
        <fullName evidence="6 12">ATP phosphoribosyltransferase</fullName>
        <shortName evidence="12">ATP-PRT</shortName>
        <shortName evidence="12">ATP-PRTase</shortName>
        <ecNumber evidence="5 12">2.4.2.17</ecNumber>
    </recommendedName>
</protein>
<dbReference type="InterPro" id="IPR020621">
    <property type="entry name" value="ATP-PRT_HisG_long"/>
</dbReference>
<dbReference type="EC" id="2.4.2.17" evidence="5 12"/>
<keyword evidence="12" id="KW-0479">Metal-binding</keyword>
<evidence type="ECO:0000256" key="9">
    <source>
        <dbReference type="ARBA" id="ARBA00022679"/>
    </source>
</evidence>
<dbReference type="InterPro" id="IPR013820">
    <property type="entry name" value="ATP_PRibTrfase_cat"/>
</dbReference>
<dbReference type="UniPathway" id="UPA00031">
    <property type="reaction ID" value="UER00006"/>
</dbReference>
<comment type="subcellular location">
    <subcellularLocation>
        <location evidence="12">Cytoplasm</location>
    </subcellularLocation>
</comment>
<proteinExistence type="inferred from homology"/>
<dbReference type="GO" id="GO:0003879">
    <property type="term" value="F:ATP phosphoribosyltransferase activity"/>
    <property type="evidence" value="ECO:0007669"/>
    <property type="project" value="UniProtKB-UniRule"/>
</dbReference>
<keyword evidence="7 12" id="KW-0028">Amino-acid biosynthesis</keyword>
<dbReference type="PANTHER" id="PTHR21403:SF8">
    <property type="entry name" value="ATP PHOSPHORIBOSYLTRANSFERASE"/>
    <property type="match status" value="1"/>
</dbReference>
<evidence type="ECO:0000256" key="6">
    <source>
        <dbReference type="ARBA" id="ARBA00020998"/>
    </source>
</evidence>
<dbReference type="NCBIfam" id="TIGR00070">
    <property type="entry name" value="hisG"/>
    <property type="match status" value="1"/>
</dbReference>
<comment type="catalytic activity">
    <reaction evidence="1 12">
        <text>1-(5-phospho-beta-D-ribosyl)-ATP + diphosphate = 5-phospho-alpha-D-ribose 1-diphosphate + ATP</text>
        <dbReference type="Rhea" id="RHEA:18473"/>
        <dbReference type="ChEBI" id="CHEBI:30616"/>
        <dbReference type="ChEBI" id="CHEBI:33019"/>
        <dbReference type="ChEBI" id="CHEBI:58017"/>
        <dbReference type="ChEBI" id="CHEBI:73183"/>
        <dbReference type="EC" id="2.4.2.17"/>
    </reaction>
</comment>
<dbReference type="OrthoDB" id="9806435at2"/>
<dbReference type="Proteomes" id="UP000289200">
    <property type="component" value="Unassembled WGS sequence"/>
</dbReference>
<evidence type="ECO:0000259" key="13">
    <source>
        <dbReference type="Pfam" id="PF01634"/>
    </source>
</evidence>
<dbReference type="RefSeq" id="WP_129609266.1">
    <property type="nucleotide sequence ID" value="NZ_UWOC01000146.1"/>
</dbReference>
<dbReference type="GO" id="GO:0005524">
    <property type="term" value="F:ATP binding"/>
    <property type="evidence" value="ECO:0007669"/>
    <property type="project" value="UniProtKB-KW"/>
</dbReference>
<dbReference type="Pfam" id="PF01634">
    <property type="entry name" value="HisG"/>
    <property type="match status" value="1"/>
</dbReference>
<dbReference type="HAMAP" id="MF_00079">
    <property type="entry name" value="HisG_Long"/>
    <property type="match status" value="1"/>
</dbReference>
<dbReference type="PANTHER" id="PTHR21403">
    <property type="entry name" value="ATP PHOSPHORIBOSYLTRANSFERASE ATP-PRTASE"/>
    <property type="match status" value="1"/>
</dbReference>
<evidence type="ECO:0000256" key="11">
    <source>
        <dbReference type="ARBA" id="ARBA00024861"/>
    </source>
</evidence>
<comment type="cofactor">
    <cofactor evidence="12">
        <name>Mg(2+)</name>
        <dbReference type="ChEBI" id="CHEBI:18420"/>
    </cofactor>
</comment>
<keyword evidence="12" id="KW-0067">ATP-binding</keyword>
<dbReference type="InterPro" id="IPR001348">
    <property type="entry name" value="ATP_PRibTrfase_HisG"/>
</dbReference>
<comment type="activity regulation">
    <text evidence="12">Feedback inhibited by histidine.</text>
</comment>
<evidence type="ECO:0000256" key="7">
    <source>
        <dbReference type="ARBA" id="ARBA00022605"/>
    </source>
</evidence>
<sequence length="322" mass="34525">MSAFVIAVPAKGRLQENAETYFARAGLKLAKPRGAREYRGTVVGVPEIEVAFLSASEIAQQLAAGTVHFGITGEDLIRESIPRADAHVVLLHPLGFGHATVVVAVPQAWIDVRTMADLDDVATAFRLDNDARMRVATKYVNLTRAFFARHGIVDYRIVESAGATEGAPAAGTAELIVDITSTGTTLTANALKIVDDGVILRSQANLVAARGARWDAAARETARLVLDRIAAYDRAASFREMRTRFKACDDALITEARERFGVETPFGGPTSSGMLTLHCPPDQVHALATFLRGHGAASVVVGPLDYVFACENPLFDRLEAAL</sequence>
<evidence type="ECO:0000256" key="8">
    <source>
        <dbReference type="ARBA" id="ARBA00022676"/>
    </source>
</evidence>
<keyword evidence="15" id="KW-1185">Reference proteome</keyword>
<dbReference type="EMBL" id="UWOC01000146">
    <property type="protein sequence ID" value="VCU09353.1"/>
    <property type="molecule type" value="Genomic_DNA"/>
</dbReference>
<comment type="function">
    <text evidence="11 12">Catalyzes the condensation of ATP and 5-phosphoribose 1-diphosphate to form N'-(5'-phosphoribosyl)-ATP (PR-ATP). Has a crucial role in the pathway because the rate of histidine biosynthesis seems to be controlled primarily by regulation of HisG enzymatic activity.</text>
</comment>
<organism evidence="14 15">
    <name type="scientific">Rhodoplanes serenus</name>
    <dbReference type="NCBI Taxonomy" id="200615"/>
    <lineage>
        <taxon>Bacteria</taxon>
        <taxon>Pseudomonadati</taxon>
        <taxon>Pseudomonadota</taxon>
        <taxon>Alphaproteobacteria</taxon>
        <taxon>Hyphomicrobiales</taxon>
        <taxon>Nitrobacteraceae</taxon>
        <taxon>Rhodoplanes</taxon>
    </lineage>
</organism>
<dbReference type="SUPFAM" id="SSF53850">
    <property type="entry name" value="Periplasmic binding protein-like II"/>
    <property type="match status" value="1"/>
</dbReference>
<keyword evidence="12" id="KW-0963">Cytoplasm</keyword>
<dbReference type="AlphaFoldDB" id="A0A3S4BWT7"/>
<reference evidence="15" key="1">
    <citation type="submission" date="2018-10" db="EMBL/GenBank/DDBJ databases">
        <authorList>
            <person name="Peiro R."/>
            <person name="Begona"/>
            <person name="Cbmso G."/>
            <person name="Lopez M."/>
            <person name="Gonzalez S."/>
            <person name="Sacristan E."/>
            <person name="Castillo E."/>
        </authorList>
    </citation>
    <scope>NUCLEOTIDE SEQUENCE [LARGE SCALE GENOMIC DNA]</scope>
</reference>
<evidence type="ECO:0000256" key="3">
    <source>
        <dbReference type="ARBA" id="ARBA00007955"/>
    </source>
</evidence>
<keyword evidence="10 12" id="KW-0368">Histidine biosynthesis</keyword>
<evidence type="ECO:0000256" key="12">
    <source>
        <dbReference type="HAMAP-Rule" id="MF_00079"/>
    </source>
</evidence>
<evidence type="ECO:0000313" key="15">
    <source>
        <dbReference type="Proteomes" id="UP000289200"/>
    </source>
</evidence>
<name>A0A3S4BWT7_9BRAD</name>
<keyword evidence="9 12" id="KW-0808">Transferase</keyword>
<gene>
    <name evidence="12 14" type="primary">hisG</name>
    <name evidence="14" type="ORF">RHODGE_RHODGE_02525</name>
</gene>
<comment type="caution">
    <text evidence="14">The sequence shown here is derived from an EMBL/GenBank/DDBJ whole genome shotgun (WGS) entry which is preliminary data.</text>
</comment>
<dbReference type="CDD" id="cd13593">
    <property type="entry name" value="PBP2_HisGL3"/>
    <property type="match status" value="1"/>
</dbReference>
<evidence type="ECO:0000256" key="5">
    <source>
        <dbReference type="ARBA" id="ARBA00011946"/>
    </source>
</evidence>